<dbReference type="AlphaFoldDB" id="A0A179EVC3"/>
<comment type="caution">
    <text evidence="7">The sequence shown here is derived from an EMBL/GenBank/DDBJ whole genome shotgun (WGS) entry which is preliminary data.</text>
</comment>
<evidence type="ECO:0000256" key="2">
    <source>
        <dbReference type="ARBA" id="ARBA00022491"/>
    </source>
</evidence>
<proteinExistence type="predicted"/>
<dbReference type="SMART" id="SM01134">
    <property type="entry name" value="DeoRC"/>
    <property type="match status" value="1"/>
</dbReference>
<keyword evidence="4" id="KW-0804">Transcription</keyword>
<dbReference type="InterPro" id="IPR001034">
    <property type="entry name" value="DeoR_HTH"/>
</dbReference>
<dbReference type="GeneID" id="77487539"/>
<keyword evidence="3" id="KW-0805">Transcription regulation</keyword>
<name>A0A179EVC3_ENTTH</name>
<dbReference type="InterPro" id="IPR036390">
    <property type="entry name" value="WH_DNA-bd_sf"/>
</dbReference>
<dbReference type="Gene3D" id="3.40.50.1360">
    <property type="match status" value="1"/>
</dbReference>
<dbReference type="Gene3D" id="1.10.10.10">
    <property type="entry name" value="Winged helix-like DNA-binding domain superfamily/Winged helix DNA-binding domain"/>
    <property type="match status" value="1"/>
</dbReference>
<dbReference type="EMBL" id="LWMN01000001">
    <property type="protein sequence ID" value="OAQ57147.1"/>
    <property type="molecule type" value="Genomic_DNA"/>
</dbReference>
<keyword evidence="8" id="KW-1185">Reference proteome</keyword>
<dbReference type="KEGG" id="eth:CK496_07785"/>
<gene>
    <name evidence="7" type="ORF">A6E74_01895</name>
</gene>
<dbReference type="InterPro" id="IPR036388">
    <property type="entry name" value="WH-like_DNA-bd_sf"/>
</dbReference>
<dbReference type="InterPro" id="IPR050313">
    <property type="entry name" value="Carb_Metab_HTH_regulators"/>
</dbReference>
<sequence>MLKSERQRSILELCEQFGVITVKMIQKNLPVSDMTIRRDLDELAQQGKIERVHGGAQSKGYAESAITIREQPLTGVELSHTEKKAISIEEKKYIAKNAAKKISAGDTIFLGSGTTIELMTQFIQEGPLRIVTNSLPVFNLLEKKEDLELYLVGGSFRKKTGAFVGSMANETIQKLSIEKAFVGVNGILDEHVFTFSIEEGKFQQLVLEKAHKKYLVGDAHKFGHSDFYNFYSLTEINGFFTDYTISEEMKTQYEQYTQIFN</sequence>
<dbReference type="Pfam" id="PF08220">
    <property type="entry name" value="HTH_DeoR"/>
    <property type="match status" value="1"/>
</dbReference>
<dbReference type="InterPro" id="IPR037171">
    <property type="entry name" value="NagB/RpiA_transferase-like"/>
</dbReference>
<evidence type="ECO:0000313" key="8">
    <source>
        <dbReference type="Proteomes" id="UP000078516"/>
    </source>
</evidence>
<keyword evidence="2" id="KW-0678">Repressor</keyword>
<comment type="function">
    <text evidence="5">Repressor of the lactose catabolism operon. Galactose-6-phosphate is the inducer.</text>
</comment>
<evidence type="ECO:0000259" key="6">
    <source>
        <dbReference type="PROSITE" id="PS51000"/>
    </source>
</evidence>
<dbReference type="Proteomes" id="UP000078516">
    <property type="component" value="Unassembled WGS sequence"/>
</dbReference>
<evidence type="ECO:0000256" key="1">
    <source>
        <dbReference type="ARBA" id="ARBA00021390"/>
    </source>
</evidence>
<protein>
    <recommendedName>
        <fullName evidence="1">Lactose phosphotransferase system repressor</fullName>
    </recommendedName>
</protein>
<dbReference type="SMART" id="SM00420">
    <property type="entry name" value="HTH_DEOR"/>
    <property type="match status" value="1"/>
</dbReference>
<dbReference type="SUPFAM" id="SSF100950">
    <property type="entry name" value="NagB/RpiA/CoA transferase-like"/>
    <property type="match status" value="1"/>
</dbReference>
<evidence type="ECO:0000313" key="7">
    <source>
        <dbReference type="EMBL" id="OAQ57147.1"/>
    </source>
</evidence>
<dbReference type="PROSITE" id="PS51000">
    <property type="entry name" value="HTH_DEOR_2"/>
    <property type="match status" value="1"/>
</dbReference>
<dbReference type="RefSeq" id="WP_067481221.1">
    <property type="nucleotide sequence ID" value="NZ_CP023074.1"/>
</dbReference>
<evidence type="ECO:0000256" key="4">
    <source>
        <dbReference type="ARBA" id="ARBA00023163"/>
    </source>
</evidence>
<dbReference type="PRINTS" id="PR00037">
    <property type="entry name" value="HTHLACR"/>
</dbReference>
<accession>A0A179EVC3</accession>
<feature type="domain" description="HTH deoR-type" evidence="6">
    <location>
        <begin position="3"/>
        <end position="58"/>
    </location>
</feature>
<evidence type="ECO:0000256" key="3">
    <source>
        <dbReference type="ARBA" id="ARBA00023015"/>
    </source>
</evidence>
<dbReference type="GO" id="GO:0003700">
    <property type="term" value="F:DNA-binding transcription factor activity"/>
    <property type="evidence" value="ECO:0007669"/>
    <property type="project" value="InterPro"/>
</dbReference>
<reference evidence="7 8" key="1">
    <citation type="submission" date="2016-04" db="EMBL/GenBank/DDBJ databases">
        <title>Draft genome of an Enterococcus thailandicus strain isolated from bovine feces.</title>
        <authorList>
            <person name="Beukers A.G."/>
            <person name="Zaheer R."/>
            <person name="Goji N."/>
            <person name="Cook S.R."/>
            <person name="Amoako K."/>
            <person name="Chaves A.V."/>
            <person name="Ward M.P."/>
            <person name="Mcallister T.A."/>
        </authorList>
    </citation>
    <scope>NUCLEOTIDE SEQUENCE [LARGE SCALE GENOMIC DNA]</scope>
    <source>
        <strain evidence="7 8">F0711D 46</strain>
    </source>
</reference>
<dbReference type="Pfam" id="PF00455">
    <property type="entry name" value="DeoRC"/>
    <property type="match status" value="1"/>
</dbReference>
<evidence type="ECO:0000256" key="5">
    <source>
        <dbReference type="ARBA" id="ARBA00024937"/>
    </source>
</evidence>
<dbReference type="PANTHER" id="PTHR30363:SF4">
    <property type="entry name" value="GLYCEROL-3-PHOSPHATE REGULON REPRESSOR"/>
    <property type="match status" value="1"/>
</dbReference>
<dbReference type="SUPFAM" id="SSF46785">
    <property type="entry name" value="Winged helix' DNA-binding domain"/>
    <property type="match status" value="1"/>
</dbReference>
<dbReference type="PANTHER" id="PTHR30363">
    <property type="entry name" value="HTH-TYPE TRANSCRIPTIONAL REGULATOR SRLR-RELATED"/>
    <property type="match status" value="1"/>
</dbReference>
<organism evidence="7 8">
    <name type="scientific">Enterococcus thailandicus</name>
    <dbReference type="NCBI Taxonomy" id="417368"/>
    <lineage>
        <taxon>Bacteria</taxon>
        <taxon>Bacillati</taxon>
        <taxon>Bacillota</taxon>
        <taxon>Bacilli</taxon>
        <taxon>Lactobacillales</taxon>
        <taxon>Enterococcaceae</taxon>
        <taxon>Enterococcus</taxon>
    </lineage>
</organism>
<dbReference type="InterPro" id="IPR014036">
    <property type="entry name" value="DeoR-like_C"/>
</dbReference>